<accession>L7J9H7</accession>
<protein>
    <submittedName>
        <fullName evidence="2">Uncharacterized protein</fullName>
    </submittedName>
</protein>
<feature type="region of interest" description="Disordered" evidence="1">
    <location>
        <begin position="1"/>
        <end position="20"/>
    </location>
</feature>
<evidence type="ECO:0000313" key="2">
    <source>
        <dbReference type="EMBL" id="ELQ64881.1"/>
    </source>
</evidence>
<name>L7J9H7_PYRO1</name>
<organism>
    <name type="scientific">Pyricularia oryzae (strain P131)</name>
    <name type="common">Rice blast fungus</name>
    <name type="synonym">Magnaporthe oryzae</name>
    <dbReference type="NCBI Taxonomy" id="1143193"/>
    <lineage>
        <taxon>Eukaryota</taxon>
        <taxon>Fungi</taxon>
        <taxon>Dikarya</taxon>
        <taxon>Ascomycota</taxon>
        <taxon>Pezizomycotina</taxon>
        <taxon>Sordariomycetes</taxon>
        <taxon>Sordariomycetidae</taxon>
        <taxon>Magnaporthales</taxon>
        <taxon>Pyriculariaceae</taxon>
        <taxon>Pyricularia</taxon>
    </lineage>
</organism>
<reference evidence="2" key="1">
    <citation type="journal article" date="2012" name="PLoS Genet.">
        <title>Comparative analysis of the genomes of two field isolates of the rice blast fungus Magnaporthe oryzae.</title>
        <authorList>
            <person name="Xue M."/>
            <person name="Yang J."/>
            <person name="Li Z."/>
            <person name="Hu S."/>
            <person name="Yao N."/>
            <person name="Dean R.A."/>
            <person name="Zhao W."/>
            <person name="Shen M."/>
            <person name="Zhang H."/>
            <person name="Li C."/>
            <person name="Liu L."/>
            <person name="Cao L."/>
            <person name="Xu X."/>
            <person name="Xing Y."/>
            <person name="Hsiang T."/>
            <person name="Zhang Z."/>
            <person name="Xu J.R."/>
            <person name="Peng Y.L."/>
        </authorList>
    </citation>
    <scope>NUCLEOTIDE SEQUENCE [LARGE SCALE GENOMIC DNA]</scope>
    <source>
        <strain evidence="2">P131</strain>
    </source>
</reference>
<proteinExistence type="predicted"/>
<dbReference type="AlphaFoldDB" id="L7J9H7"/>
<sequence>MHASYLSSLKRQKLSGKPLQRIADHRLASIMPARPTPNSLLDGWVVGPRVQAMGEKRIRHKGIQKRQTSVSV</sequence>
<evidence type="ECO:0000256" key="1">
    <source>
        <dbReference type="SAM" id="MobiDB-lite"/>
    </source>
</evidence>
<gene>
    <name evidence="2" type="ORF">OOW_P131scaffold00553g1</name>
</gene>
<dbReference type="EMBL" id="JH795014">
    <property type="protein sequence ID" value="ELQ64881.1"/>
    <property type="molecule type" value="Genomic_DNA"/>
</dbReference>